<dbReference type="Proteomes" id="UP000095651">
    <property type="component" value="Unassembled WGS sequence"/>
</dbReference>
<dbReference type="SUPFAM" id="SSF52507">
    <property type="entry name" value="Homo-oligomeric flavin-containing Cys decarboxylases, HFCD"/>
    <property type="match status" value="1"/>
</dbReference>
<feature type="binding site" evidence="7">
    <location>
        <begin position="87"/>
        <end position="90"/>
    </location>
    <ligand>
        <name>FMN</name>
        <dbReference type="ChEBI" id="CHEBI:58210"/>
    </ligand>
</feature>
<dbReference type="EC" id="2.5.1.129" evidence="7"/>
<dbReference type="EMBL" id="CYZE01000007">
    <property type="protein sequence ID" value="CUO53507.1"/>
    <property type="molecule type" value="Genomic_DNA"/>
</dbReference>
<feature type="binding site" evidence="7">
    <location>
        <position position="152"/>
    </location>
    <ligand>
        <name>dimethylallyl phosphate</name>
        <dbReference type="ChEBI" id="CHEBI:88052"/>
    </ligand>
</feature>
<dbReference type="GO" id="GO:0106141">
    <property type="term" value="F:flavin prenyltransferase activity"/>
    <property type="evidence" value="ECO:0007669"/>
    <property type="project" value="UniProtKB-EC"/>
</dbReference>
<comment type="function">
    <text evidence="7">Flavin prenyltransferase that catalyzes the synthesis of the prenylated FMN cofactor (prenyl-FMN) for 4-hydroxy-3-polyprenylbenzoic acid decarboxylase UbiD. The prenyltransferase is metal-independent and links a dimethylallyl moiety from dimethylallyl monophosphate (DMAP) to the flavin N5 and C6 atoms of FMN.</text>
</comment>
<keyword evidence="1 7" id="KW-0637">Prenyltransferase</keyword>
<organism evidence="9 10">
    <name type="scientific">Hungatella hathewayi</name>
    <dbReference type="NCBI Taxonomy" id="154046"/>
    <lineage>
        <taxon>Bacteria</taxon>
        <taxon>Bacillati</taxon>
        <taxon>Bacillota</taxon>
        <taxon>Clostridia</taxon>
        <taxon>Lachnospirales</taxon>
        <taxon>Lachnospiraceae</taxon>
        <taxon>Hungatella</taxon>
    </lineage>
</organism>
<feature type="binding site" evidence="7">
    <location>
        <position position="168"/>
    </location>
    <ligand>
        <name>dimethylallyl phosphate</name>
        <dbReference type="ChEBI" id="CHEBI:88052"/>
    </ligand>
</feature>
<comment type="similarity">
    <text evidence="6 7">Belongs to the UbiX/PAD1 family.</text>
</comment>
<feature type="domain" description="Flavoprotein" evidence="8">
    <location>
        <begin position="1"/>
        <end position="169"/>
    </location>
</feature>
<evidence type="ECO:0000256" key="3">
    <source>
        <dbReference type="ARBA" id="ARBA00022643"/>
    </source>
</evidence>
<gene>
    <name evidence="9" type="primary">pad1</name>
    <name evidence="7" type="synonym">ubiX</name>
    <name evidence="9" type="ORF">ERS852407_03136</name>
</gene>
<feature type="binding site" evidence="7">
    <location>
        <position position="36"/>
    </location>
    <ligand>
        <name>FMN</name>
        <dbReference type="ChEBI" id="CHEBI:58210"/>
    </ligand>
</feature>
<evidence type="ECO:0000256" key="4">
    <source>
        <dbReference type="ARBA" id="ARBA00022679"/>
    </source>
</evidence>
<dbReference type="InterPro" id="IPR003382">
    <property type="entry name" value="Flavoprotein"/>
</dbReference>
<evidence type="ECO:0000256" key="7">
    <source>
        <dbReference type="HAMAP-Rule" id="MF_01984"/>
    </source>
</evidence>
<dbReference type="RefSeq" id="WP_055656560.1">
    <property type="nucleotide sequence ID" value="NZ_CABIXC010000007.1"/>
</dbReference>
<feature type="binding site" evidence="7">
    <location>
        <begin position="9"/>
        <end position="11"/>
    </location>
    <ligand>
        <name>FMN</name>
        <dbReference type="ChEBI" id="CHEBI:58210"/>
    </ligand>
</feature>
<dbReference type="HAMAP" id="MF_01984">
    <property type="entry name" value="ubiX_pad"/>
    <property type="match status" value="1"/>
</dbReference>
<dbReference type="AlphaFoldDB" id="A0A174FVK9"/>
<evidence type="ECO:0000256" key="6">
    <source>
        <dbReference type="ARBA" id="ARBA00060793"/>
    </source>
</evidence>
<dbReference type="InterPro" id="IPR036551">
    <property type="entry name" value="Flavin_trans-like"/>
</dbReference>
<protein>
    <recommendedName>
        <fullName evidence="7">Flavin prenyltransferase UbiX</fullName>
        <ecNumber evidence="7">2.5.1.129</ecNumber>
    </recommendedName>
</protein>
<reference evidence="9 10" key="1">
    <citation type="submission" date="2015-09" db="EMBL/GenBank/DDBJ databases">
        <authorList>
            <consortium name="Pathogen Informatics"/>
        </authorList>
    </citation>
    <scope>NUCLEOTIDE SEQUENCE [LARGE SCALE GENOMIC DNA]</scope>
    <source>
        <strain evidence="9 10">2789STDY5608850</strain>
    </source>
</reference>
<keyword evidence="4 7" id="KW-0808">Transferase</keyword>
<comment type="caution">
    <text evidence="7">Lacks conserved residue(s) required for the propagation of feature annotation.</text>
</comment>
<evidence type="ECO:0000256" key="2">
    <source>
        <dbReference type="ARBA" id="ARBA00022630"/>
    </source>
</evidence>
<dbReference type="NCBIfam" id="NF004685">
    <property type="entry name" value="PRK06029.1"/>
    <property type="match status" value="1"/>
</dbReference>
<keyword evidence="9" id="KW-0456">Lyase</keyword>
<evidence type="ECO:0000256" key="1">
    <source>
        <dbReference type="ARBA" id="ARBA00022602"/>
    </source>
</evidence>
<dbReference type="FunFam" id="3.40.50.1950:FF:000001">
    <property type="entry name" value="Flavin prenyltransferase UbiX"/>
    <property type="match status" value="1"/>
</dbReference>
<keyword evidence="3 7" id="KW-0288">FMN</keyword>
<sequence length="191" mass="21220">MDLIIGVTGASGTIYAVKLLEALKKTESVTTHVIFSDYARVNLEIETGYTIEDVLSLADHSYDNRDLGACISSGSYPAEGVIILPCSMKTLSGIANGYADNLITRVCDVALKERRRLVICPRETPLNTIHLKHMYELSQMGAVIAPPMPAFYNHPETVEDIVNHQIMKILDQFRIPCEGAKRWGEKVQDRV</sequence>
<name>A0A174FVK9_9FIRM</name>
<dbReference type="NCBIfam" id="TIGR00421">
    <property type="entry name" value="ubiX_pad"/>
    <property type="match status" value="1"/>
</dbReference>
<dbReference type="GO" id="GO:0016829">
    <property type="term" value="F:lyase activity"/>
    <property type="evidence" value="ECO:0007669"/>
    <property type="project" value="UniProtKB-KW"/>
</dbReference>
<comment type="catalytic activity">
    <reaction evidence="5 7">
        <text>dimethylallyl phosphate + FMNH2 = prenylated FMNH2 + phosphate</text>
        <dbReference type="Rhea" id="RHEA:37743"/>
        <dbReference type="ChEBI" id="CHEBI:43474"/>
        <dbReference type="ChEBI" id="CHEBI:57618"/>
        <dbReference type="ChEBI" id="CHEBI:87467"/>
        <dbReference type="ChEBI" id="CHEBI:88052"/>
        <dbReference type="EC" id="2.5.1.129"/>
    </reaction>
</comment>
<evidence type="ECO:0000259" key="8">
    <source>
        <dbReference type="Pfam" id="PF02441"/>
    </source>
</evidence>
<evidence type="ECO:0000256" key="5">
    <source>
        <dbReference type="ARBA" id="ARBA00050612"/>
    </source>
</evidence>
<evidence type="ECO:0000313" key="9">
    <source>
        <dbReference type="EMBL" id="CUO53507.1"/>
    </source>
</evidence>
<dbReference type="InterPro" id="IPR004507">
    <property type="entry name" value="UbiX-like"/>
</dbReference>
<evidence type="ECO:0000313" key="10">
    <source>
        <dbReference type="Proteomes" id="UP000095651"/>
    </source>
</evidence>
<dbReference type="Pfam" id="PF02441">
    <property type="entry name" value="Flavoprotein"/>
    <property type="match status" value="1"/>
</dbReference>
<proteinExistence type="inferred from homology"/>
<accession>A0A174FVK9</accession>
<feature type="binding site" evidence="7">
    <location>
        <position position="122"/>
    </location>
    <ligand>
        <name>FMN</name>
        <dbReference type="ChEBI" id="CHEBI:58210"/>
    </ligand>
</feature>
<dbReference type="Gene3D" id="3.40.50.1950">
    <property type="entry name" value="Flavin prenyltransferase-like"/>
    <property type="match status" value="1"/>
</dbReference>
<keyword evidence="2 7" id="KW-0285">Flavoprotein</keyword>